<comment type="caution">
    <text evidence="10">The sequence shown here is derived from an EMBL/GenBank/DDBJ whole genome shotgun (WGS) entry which is preliminary data.</text>
</comment>
<proteinExistence type="predicted"/>
<evidence type="ECO:0000256" key="1">
    <source>
        <dbReference type="ARBA" id="ARBA00001927"/>
    </source>
</evidence>
<protein>
    <recommendedName>
        <fullName evidence="8">Ferredoxin</fullName>
    </recommendedName>
</protein>
<evidence type="ECO:0000259" key="9">
    <source>
        <dbReference type="PROSITE" id="PS51379"/>
    </source>
</evidence>
<dbReference type="InterPro" id="IPR001080">
    <property type="entry name" value="3Fe4S_ferredoxin"/>
</dbReference>
<dbReference type="Gene3D" id="3.30.70.20">
    <property type="match status" value="1"/>
</dbReference>
<evidence type="ECO:0000256" key="2">
    <source>
        <dbReference type="ARBA" id="ARBA00022448"/>
    </source>
</evidence>
<keyword evidence="4 8" id="KW-0249">Electron transport</keyword>
<evidence type="ECO:0000256" key="6">
    <source>
        <dbReference type="ARBA" id="ARBA00023014"/>
    </source>
</evidence>
<name>A0ABV7YAA6_9ACTN</name>
<dbReference type="InterPro" id="IPR017896">
    <property type="entry name" value="4Fe4S_Fe-S-bd"/>
</dbReference>
<feature type="domain" description="4Fe-4S ferredoxin-type" evidence="9">
    <location>
        <begin position="1"/>
        <end position="29"/>
    </location>
</feature>
<evidence type="ECO:0000256" key="7">
    <source>
        <dbReference type="ARBA" id="ARBA00023291"/>
    </source>
</evidence>
<dbReference type="Proteomes" id="UP001595699">
    <property type="component" value="Unassembled WGS sequence"/>
</dbReference>
<dbReference type="PRINTS" id="PR00352">
    <property type="entry name" value="3FE4SFRDOXIN"/>
</dbReference>
<evidence type="ECO:0000256" key="5">
    <source>
        <dbReference type="ARBA" id="ARBA00023004"/>
    </source>
</evidence>
<keyword evidence="3 8" id="KW-0479">Metal-binding</keyword>
<evidence type="ECO:0000313" key="10">
    <source>
        <dbReference type="EMBL" id="MFC3761279.1"/>
    </source>
</evidence>
<dbReference type="EMBL" id="JBHRZH010000006">
    <property type="protein sequence ID" value="MFC3761279.1"/>
    <property type="molecule type" value="Genomic_DNA"/>
</dbReference>
<evidence type="ECO:0000256" key="8">
    <source>
        <dbReference type="RuleBase" id="RU368020"/>
    </source>
</evidence>
<evidence type="ECO:0000256" key="3">
    <source>
        <dbReference type="ARBA" id="ARBA00022723"/>
    </source>
</evidence>
<dbReference type="InterPro" id="IPR010693">
    <property type="entry name" value="Divergent_4Fe-4S_mono-cluster"/>
</dbReference>
<keyword evidence="5 8" id="KW-0408">Iron</keyword>
<keyword evidence="2 8" id="KW-0813">Transport</keyword>
<dbReference type="PANTHER" id="PTHR36923:SF3">
    <property type="entry name" value="FERREDOXIN"/>
    <property type="match status" value="1"/>
</dbReference>
<dbReference type="RefSeq" id="WP_205117490.1">
    <property type="nucleotide sequence ID" value="NZ_JAFBCM010000001.1"/>
</dbReference>
<keyword evidence="6 8" id="KW-0411">Iron-sulfur</keyword>
<dbReference type="PROSITE" id="PS51379">
    <property type="entry name" value="4FE4S_FER_2"/>
    <property type="match status" value="1"/>
</dbReference>
<dbReference type="SUPFAM" id="SSF54862">
    <property type="entry name" value="4Fe-4S ferredoxins"/>
    <property type="match status" value="1"/>
</dbReference>
<reference evidence="11" key="1">
    <citation type="journal article" date="2019" name="Int. J. Syst. Evol. Microbiol.">
        <title>The Global Catalogue of Microorganisms (GCM) 10K type strain sequencing project: providing services to taxonomists for standard genome sequencing and annotation.</title>
        <authorList>
            <consortium name="The Broad Institute Genomics Platform"/>
            <consortium name="The Broad Institute Genome Sequencing Center for Infectious Disease"/>
            <person name="Wu L."/>
            <person name="Ma J."/>
        </authorList>
    </citation>
    <scope>NUCLEOTIDE SEQUENCE [LARGE SCALE GENOMIC DNA]</scope>
    <source>
        <strain evidence="11">CGMCC 4.7241</strain>
    </source>
</reference>
<evidence type="ECO:0000256" key="4">
    <source>
        <dbReference type="ARBA" id="ARBA00022982"/>
    </source>
</evidence>
<gene>
    <name evidence="10" type="ORF">ACFOUW_10545</name>
</gene>
<dbReference type="PANTHER" id="PTHR36923">
    <property type="entry name" value="FERREDOXIN"/>
    <property type="match status" value="1"/>
</dbReference>
<accession>A0ABV7YAA6</accession>
<comment type="cofactor">
    <cofactor evidence="1">
        <name>[3Fe-4S] cluster</name>
        <dbReference type="ChEBI" id="CHEBI:21137"/>
    </cofactor>
</comment>
<keyword evidence="7" id="KW-0003">3Fe-4S</keyword>
<comment type="function">
    <text evidence="8">Ferredoxins are iron-sulfur proteins that transfer electrons in a wide variety of metabolic reactions.</text>
</comment>
<dbReference type="Pfam" id="PF06902">
    <property type="entry name" value="Fer4_19"/>
    <property type="match status" value="1"/>
</dbReference>
<dbReference type="InterPro" id="IPR051269">
    <property type="entry name" value="Fe-S_cluster_ET"/>
</dbReference>
<sequence>MRLEVDRDVCIGSGNCVLTAPDIFDQDDDGVVTLLVADPDADSDTRIREAVERCPSGALAMVQREPAR</sequence>
<evidence type="ECO:0000313" key="11">
    <source>
        <dbReference type="Proteomes" id="UP001595699"/>
    </source>
</evidence>
<keyword evidence="11" id="KW-1185">Reference proteome</keyword>
<organism evidence="10 11">
    <name type="scientific">Tenggerimyces flavus</name>
    <dbReference type="NCBI Taxonomy" id="1708749"/>
    <lineage>
        <taxon>Bacteria</taxon>
        <taxon>Bacillati</taxon>
        <taxon>Actinomycetota</taxon>
        <taxon>Actinomycetes</taxon>
        <taxon>Propionibacteriales</taxon>
        <taxon>Nocardioidaceae</taxon>
        <taxon>Tenggerimyces</taxon>
    </lineage>
</organism>